<sequence>MHDTPPVQETCAALAERHREPLPGTAAVARSWLCLEQRGPWGHNALVQSHLDPDLGRALDRAAAAAGVRVQLIRRPGRHADEPSAGPRRVYLAHTGPDASWLRTADITDPADLLGLDFDGVGRGEHGGWGRPASGPVLLVCTNGRRDRCCALLGRELITDLGGRHGEAVWETTHTGGHRFAPAAVLLPSGYTYGRLRGHTADAALSAAAAGKLVLEHCRGRSTWSHAGQVAELAVREHVGEYLVNALRVTGEDGDRVRVEHQDGRAWDVTVHQYELDPPRPNSCGKAAVRPTTHVAVSVSAPPEPAPRSSASPR</sequence>
<gene>
    <name evidence="1" type="ORF">GCM10010470_05580</name>
</gene>
<dbReference type="InterPro" id="IPR010350">
    <property type="entry name" value="Aim32/Apd1-like_bac"/>
</dbReference>
<dbReference type="RefSeq" id="WP_344677736.1">
    <property type="nucleotide sequence ID" value="NZ_BAAAUX010000003.1"/>
</dbReference>
<comment type="caution">
    <text evidence="1">The sequence shown here is derived from an EMBL/GenBank/DDBJ whole genome shotgun (WGS) entry which is preliminary data.</text>
</comment>
<reference evidence="1 2" key="1">
    <citation type="journal article" date="2019" name="Int. J. Syst. Evol. Microbiol.">
        <title>The Global Catalogue of Microorganisms (GCM) 10K type strain sequencing project: providing services to taxonomists for standard genome sequencing and annotation.</title>
        <authorList>
            <consortium name="The Broad Institute Genomics Platform"/>
            <consortium name="The Broad Institute Genome Sequencing Center for Infectious Disease"/>
            <person name="Wu L."/>
            <person name="Ma J."/>
        </authorList>
    </citation>
    <scope>NUCLEOTIDE SEQUENCE [LARGE SCALE GENOMIC DNA]</scope>
    <source>
        <strain evidence="1 2">JCM 9383</strain>
    </source>
</reference>
<dbReference type="EMBL" id="BAAAUX010000003">
    <property type="protein sequence ID" value="GAA2776093.1"/>
    <property type="molecule type" value="Genomic_DNA"/>
</dbReference>
<keyword evidence="2" id="KW-1185">Reference proteome</keyword>
<dbReference type="SUPFAM" id="SSF52833">
    <property type="entry name" value="Thioredoxin-like"/>
    <property type="match status" value="1"/>
</dbReference>
<protein>
    <submittedName>
        <fullName evidence="1">Sucrase ferredoxin</fullName>
    </submittedName>
</protein>
<name>A0ABN3V2U3_9PSEU</name>
<organism evidence="1 2">
    <name type="scientific">Saccharopolyspora taberi</name>
    <dbReference type="NCBI Taxonomy" id="60895"/>
    <lineage>
        <taxon>Bacteria</taxon>
        <taxon>Bacillati</taxon>
        <taxon>Actinomycetota</taxon>
        <taxon>Actinomycetes</taxon>
        <taxon>Pseudonocardiales</taxon>
        <taxon>Pseudonocardiaceae</taxon>
        <taxon>Saccharopolyspora</taxon>
    </lineage>
</organism>
<evidence type="ECO:0000313" key="2">
    <source>
        <dbReference type="Proteomes" id="UP001500979"/>
    </source>
</evidence>
<accession>A0ABN3V2U3</accession>
<dbReference type="Pfam" id="PF06999">
    <property type="entry name" value="Suc_Fer-like"/>
    <property type="match status" value="1"/>
</dbReference>
<proteinExistence type="predicted"/>
<dbReference type="PIRSF" id="PIRSF035042">
    <property type="entry name" value="UCP035042_thirdx"/>
    <property type="match status" value="1"/>
</dbReference>
<dbReference type="InterPro" id="IPR009737">
    <property type="entry name" value="Aim32/Apd1-like"/>
</dbReference>
<dbReference type="Proteomes" id="UP001500979">
    <property type="component" value="Unassembled WGS sequence"/>
</dbReference>
<evidence type="ECO:0000313" key="1">
    <source>
        <dbReference type="EMBL" id="GAA2776093.1"/>
    </source>
</evidence>
<dbReference type="InterPro" id="IPR036249">
    <property type="entry name" value="Thioredoxin-like_sf"/>
</dbReference>